<accession>A0AA97GVJ8</accession>
<feature type="transmembrane region" description="Helical" evidence="8">
    <location>
        <begin position="203"/>
        <end position="223"/>
    </location>
</feature>
<proteinExistence type="inferred from homology"/>
<feature type="transmembrane region" description="Helical" evidence="8">
    <location>
        <begin position="347"/>
        <end position="369"/>
    </location>
</feature>
<feature type="transmembrane region" description="Helical" evidence="8">
    <location>
        <begin position="244"/>
        <end position="264"/>
    </location>
</feature>
<dbReference type="EMBL" id="CP128986">
    <property type="protein sequence ID" value="WOC12717.1"/>
    <property type="molecule type" value="Genomic_DNA"/>
</dbReference>
<dbReference type="PIRSF" id="PIRSF002744">
    <property type="entry name" value="Pur-cyt_permease"/>
    <property type="match status" value="1"/>
</dbReference>
<name>A0AA97GVJ8_9ACTN</name>
<feature type="transmembrane region" description="Helical" evidence="8">
    <location>
        <begin position="98"/>
        <end position="122"/>
    </location>
</feature>
<feature type="transmembrane region" description="Helical" evidence="8">
    <location>
        <begin position="429"/>
        <end position="448"/>
    </location>
</feature>
<dbReference type="InterPro" id="IPR001248">
    <property type="entry name" value="Pur-cyt_permease"/>
</dbReference>
<evidence type="ECO:0000256" key="7">
    <source>
        <dbReference type="PIRNR" id="PIRNR002744"/>
    </source>
</evidence>
<evidence type="ECO:0000256" key="1">
    <source>
        <dbReference type="ARBA" id="ARBA00004141"/>
    </source>
</evidence>
<keyword evidence="3 7" id="KW-0813">Transport</keyword>
<evidence type="ECO:0000256" key="2">
    <source>
        <dbReference type="ARBA" id="ARBA00008974"/>
    </source>
</evidence>
<keyword evidence="6 7" id="KW-0472">Membrane</keyword>
<dbReference type="AlphaFoldDB" id="A0AA97GVJ8"/>
<evidence type="ECO:0000313" key="9">
    <source>
        <dbReference type="EMBL" id="WOC12717.1"/>
    </source>
</evidence>
<gene>
    <name evidence="9" type="ORF">MP11Mi_18080</name>
</gene>
<feature type="transmembrane region" description="Helical" evidence="8">
    <location>
        <begin position="31"/>
        <end position="51"/>
    </location>
</feature>
<protein>
    <recommendedName>
        <fullName evidence="10">Cytosine permease</fullName>
    </recommendedName>
</protein>
<dbReference type="GO" id="GO:0005886">
    <property type="term" value="C:plasma membrane"/>
    <property type="evidence" value="ECO:0007669"/>
    <property type="project" value="TreeGrafter"/>
</dbReference>
<evidence type="ECO:0000256" key="4">
    <source>
        <dbReference type="ARBA" id="ARBA00022692"/>
    </source>
</evidence>
<feature type="transmembrane region" description="Helical" evidence="8">
    <location>
        <begin position="316"/>
        <end position="335"/>
    </location>
</feature>
<keyword evidence="4 8" id="KW-0812">Transmembrane</keyword>
<reference evidence="9" key="1">
    <citation type="submission" date="2023-06" db="EMBL/GenBank/DDBJ databases">
        <title>Gordonia sp. nov. and Pseudochrobactrum sp. nov., two species isolated from the burying beetle Nicrophorus vespilloides.</title>
        <authorList>
            <person name="Poehlein A."/>
            <person name="Guzman J."/>
            <person name="Daniel R."/>
            <person name="Vilcinskas A."/>
        </authorList>
    </citation>
    <scope>NUCLEOTIDE SEQUENCE</scope>
    <source>
        <strain evidence="9">MP11Mi</strain>
    </source>
</reference>
<comment type="similarity">
    <text evidence="2 7">Belongs to the purine-cytosine permease (2.A.39) family.</text>
</comment>
<comment type="subcellular location">
    <subcellularLocation>
        <location evidence="1">Membrane</location>
        <topology evidence="1">Multi-pass membrane protein</topology>
    </subcellularLocation>
</comment>
<dbReference type="PANTHER" id="PTHR31806:SF1">
    <property type="entry name" value="PURINE-CYTOSINE PERMEASE FCY2-RELATED"/>
    <property type="match status" value="1"/>
</dbReference>
<dbReference type="GO" id="GO:0022857">
    <property type="term" value="F:transmembrane transporter activity"/>
    <property type="evidence" value="ECO:0007669"/>
    <property type="project" value="InterPro"/>
</dbReference>
<feature type="transmembrane region" description="Helical" evidence="8">
    <location>
        <begin position="390"/>
        <end position="409"/>
    </location>
</feature>
<organism evidence="9">
    <name type="scientific">Gordonia sp. MP11Mi</name>
    <dbReference type="NCBI Taxonomy" id="3022769"/>
    <lineage>
        <taxon>Bacteria</taxon>
        <taxon>Bacillati</taxon>
        <taxon>Actinomycetota</taxon>
        <taxon>Actinomycetes</taxon>
        <taxon>Mycobacteriales</taxon>
        <taxon>Gordoniaceae</taxon>
        <taxon>Gordonia</taxon>
    </lineage>
</organism>
<evidence type="ECO:0008006" key="10">
    <source>
        <dbReference type="Google" id="ProtNLM"/>
    </source>
</evidence>
<dbReference type="Pfam" id="PF02133">
    <property type="entry name" value="Transp_cyt_pur"/>
    <property type="match status" value="1"/>
</dbReference>
<evidence type="ECO:0000256" key="5">
    <source>
        <dbReference type="ARBA" id="ARBA00022989"/>
    </source>
</evidence>
<evidence type="ECO:0000256" key="8">
    <source>
        <dbReference type="SAM" id="Phobius"/>
    </source>
</evidence>
<feature type="transmembrane region" description="Helical" evidence="8">
    <location>
        <begin position="166"/>
        <end position="183"/>
    </location>
</feature>
<feature type="transmembrane region" description="Helical" evidence="8">
    <location>
        <begin position="284"/>
        <end position="304"/>
    </location>
</feature>
<dbReference type="RefSeq" id="WP_420041930.1">
    <property type="nucleotide sequence ID" value="NZ_CP128986.1"/>
</dbReference>
<dbReference type="InterPro" id="IPR026030">
    <property type="entry name" value="Pur-cyt_permease_Fcy2/21/22"/>
</dbReference>
<keyword evidence="5 8" id="KW-1133">Transmembrane helix</keyword>
<feature type="transmembrane region" description="Helical" evidence="8">
    <location>
        <begin position="134"/>
        <end position="154"/>
    </location>
</feature>
<dbReference type="Gene3D" id="1.10.4160.10">
    <property type="entry name" value="Hydantoin permease"/>
    <property type="match status" value="1"/>
</dbReference>
<evidence type="ECO:0000256" key="3">
    <source>
        <dbReference type="ARBA" id="ARBA00022448"/>
    </source>
</evidence>
<feature type="transmembrane region" description="Helical" evidence="8">
    <location>
        <begin position="57"/>
        <end position="77"/>
    </location>
</feature>
<sequence>MSATSADRVLPIEQAGLDRIRPDQRKGRPHSLFGIWSSTNLTPATFVTGALGVQLGLSLPMAIFASIIGILLGSTLIPTKSYVGFRLGIPQMLMSRATFGRIGAVLPSLIGLFSFIGWFTVLDVLGAMALNDGLGIPLIPGIIVLGLITLAVAMIGHDLVHKVEKWVAAAVAIVFVILVFVAFNDIQWDYAGDTALTGGEKWGLFGAIVGIAFTYSGPGYTPYASDYTRYLPLKTTFRQIFTPSFLGMALSCTFVFALGAAIATIDPTADATALVGQVSGGLKIPIALAFAAGTVGANVLNVYSGSLTTLVFGLRVSRWATAAGVAAFGTVLAIVFRENFAANYEKWLLAVQYTVPAMDAIFLADFFLVKKGRHGYSDVDFSLERANPAFHWRAWLAYLVGVAVCIPFMSSFIHTGSVAIALDGADLSYLVSMVVAALIYCGTSISIARSKGRLRSRNIRDDQPGLADIDPDHAL</sequence>
<dbReference type="PANTHER" id="PTHR31806">
    <property type="entry name" value="PURINE-CYTOSINE PERMEASE FCY2-RELATED"/>
    <property type="match status" value="1"/>
</dbReference>
<evidence type="ECO:0000256" key="6">
    <source>
        <dbReference type="ARBA" id="ARBA00023136"/>
    </source>
</evidence>